<feature type="transmembrane region" description="Helical" evidence="1">
    <location>
        <begin position="67"/>
        <end position="90"/>
    </location>
</feature>
<feature type="transmembrane region" description="Helical" evidence="1">
    <location>
        <begin position="102"/>
        <end position="125"/>
    </location>
</feature>
<dbReference type="Pfam" id="PF05940">
    <property type="entry name" value="NnrS"/>
    <property type="match status" value="1"/>
</dbReference>
<feature type="transmembrane region" description="Helical" evidence="1">
    <location>
        <begin position="131"/>
        <end position="152"/>
    </location>
</feature>
<keyword evidence="1" id="KW-1133">Transmembrane helix</keyword>
<keyword evidence="3" id="KW-1185">Reference proteome</keyword>
<gene>
    <name evidence="2" type="ORF">CSC65_15130</name>
</gene>
<reference evidence="2 3" key="1">
    <citation type="submission" date="2017-10" db="EMBL/GenBank/DDBJ databases">
        <title>Whole genome sequencing of members of genus Pseudoxanthomonas.</title>
        <authorList>
            <person name="Kumar S."/>
            <person name="Bansal K."/>
            <person name="Kaur A."/>
            <person name="Patil P."/>
            <person name="Sharma S."/>
            <person name="Patil P.B."/>
        </authorList>
    </citation>
    <scope>NUCLEOTIDE SEQUENCE [LARGE SCALE GENOMIC DNA]</scope>
    <source>
        <strain evidence="2 3">DSM 17801</strain>
    </source>
</reference>
<feature type="transmembrane region" description="Helical" evidence="1">
    <location>
        <begin position="253"/>
        <end position="275"/>
    </location>
</feature>
<evidence type="ECO:0000256" key="1">
    <source>
        <dbReference type="SAM" id="Phobius"/>
    </source>
</evidence>
<dbReference type="EMBL" id="PDWN01000018">
    <property type="protein sequence ID" value="KAF1692072.1"/>
    <property type="molecule type" value="Genomic_DNA"/>
</dbReference>
<feature type="transmembrane region" description="Helical" evidence="1">
    <location>
        <begin position="287"/>
        <end position="308"/>
    </location>
</feature>
<feature type="transmembrane region" description="Helical" evidence="1">
    <location>
        <begin position="28"/>
        <end position="47"/>
    </location>
</feature>
<accession>A0ABQ6Z3H9</accession>
<keyword evidence="1" id="KW-0472">Membrane</keyword>
<name>A0ABQ6Z3H9_9GAMM</name>
<organism evidence="2 3">
    <name type="scientific">Pseudoxanthomonas daejeonensis</name>
    <dbReference type="NCBI Taxonomy" id="266062"/>
    <lineage>
        <taxon>Bacteria</taxon>
        <taxon>Pseudomonadati</taxon>
        <taxon>Pseudomonadota</taxon>
        <taxon>Gammaproteobacteria</taxon>
        <taxon>Lysobacterales</taxon>
        <taxon>Lysobacteraceae</taxon>
        <taxon>Pseudoxanthomonas</taxon>
    </lineage>
</organism>
<keyword evidence="1" id="KW-0812">Transmembrane</keyword>
<proteinExistence type="predicted"/>
<dbReference type="InterPro" id="IPR010266">
    <property type="entry name" value="NnrS"/>
</dbReference>
<feature type="transmembrane region" description="Helical" evidence="1">
    <location>
        <begin position="389"/>
        <end position="410"/>
    </location>
</feature>
<feature type="transmembrane region" description="Helical" evidence="1">
    <location>
        <begin position="230"/>
        <end position="247"/>
    </location>
</feature>
<dbReference type="RefSeq" id="WP_162411445.1">
    <property type="nucleotide sequence ID" value="NZ_PDWN01000018.1"/>
</dbReference>
<feature type="transmembrane region" description="Helical" evidence="1">
    <location>
        <begin position="164"/>
        <end position="183"/>
    </location>
</feature>
<comment type="caution">
    <text evidence="2">The sequence shown here is derived from an EMBL/GenBank/DDBJ whole genome shotgun (WGS) entry which is preliminary data.</text>
</comment>
<evidence type="ECO:0000313" key="2">
    <source>
        <dbReference type="EMBL" id="KAF1692072.1"/>
    </source>
</evidence>
<feature type="transmembrane region" description="Helical" evidence="1">
    <location>
        <begin position="358"/>
        <end position="377"/>
    </location>
</feature>
<protein>
    <submittedName>
        <fullName evidence="2">Short-chain dehydrogenase</fullName>
    </submittedName>
</protein>
<feature type="transmembrane region" description="Helical" evidence="1">
    <location>
        <begin position="328"/>
        <end position="346"/>
    </location>
</feature>
<sequence>MHIEVAPPPRPHRAGASPAWLAHAPHRLMFFIGASNVLLAMLWWTLWLLSVRFGLWTLPAMAVPPGWLHAFLMQYLVLPSFVFGFLLTVFPRWLGLPDLQRWHYVPVGLGLMGGQLAILLGAAGWEVGLTVGLWMALAGWTAALAILGRLLADEKGRTWHARSCYAALVLGWLGVAMFLAFVLGAPANWAFASIKLGGFGLLLPVYVTVAHRMFPFFAGNAVPGYKAWRPLAWLGAVWALAMLHLALELVHGYAWLWLADVPLLSLTGYAVWRWWPRRVAGAPRMPGLLAVLFIGTAWLPVTFALYLAQSLVYATSGEFILGRAPMHALFIGFFGSVLVAMVTRVTQGHSGRPLQMYPIAWFAFIAIQLVATLRILADVLPDPGLWQALAAVGWLLALSPWVARIGHIYLTPRRDGRPG</sequence>
<dbReference type="Proteomes" id="UP000788419">
    <property type="component" value="Unassembled WGS sequence"/>
</dbReference>
<evidence type="ECO:0000313" key="3">
    <source>
        <dbReference type="Proteomes" id="UP000788419"/>
    </source>
</evidence>